<organism evidence="3 4">
    <name type="scientific">Apostasia shenzhenica</name>
    <dbReference type="NCBI Taxonomy" id="1088818"/>
    <lineage>
        <taxon>Eukaryota</taxon>
        <taxon>Viridiplantae</taxon>
        <taxon>Streptophyta</taxon>
        <taxon>Embryophyta</taxon>
        <taxon>Tracheophyta</taxon>
        <taxon>Spermatophyta</taxon>
        <taxon>Magnoliopsida</taxon>
        <taxon>Liliopsida</taxon>
        <taxon>Asparagales</taxon>
        <taxon>Orchidaceae</taxon>
        <taxon>Apostasioideae</taxon>
        <taxon>Apostasia</taxon>
    </lineage>
</organism>
<dbReference type="InterPro" id="IPR025724">
    <property type="entry name" value="GAG-pre-integrase_dom"/>
</dbReference>
<keyword evidence="4" id="KW-1185">Reference proteome</keyword>
<name>A0A2I0B9S8_9ASPA</name>
<accession>A0A2I0B9S8</accession>
<evidence type="ECO:0000259" key="1">
    <source>
        <dbReference type="Pfam" id="PF13976"/>
    </source>
</evidence>
<dbReference type="AlphaFoldDB" id="A0A2I0B9S8"/>
<sequence>MTGIFSIFTFYVPCSGKDKVRITNGSFTPVNGKGVVRCSPSLMLSSVLHVPSFSVNLLSISFITKDLNYKVTFFPSHCILQRLATEEIIGAGKICNGLYLLDDTELSSKKTKLIAFTSSEDTIRETLLHHRRLGHPSHFAFSKLFPKLRFVL</sequence>
<feature type="domain" description="Retrovirus-related Pol polyprotein from transposon TNT 1-94-like beta-barrel" evidence="2">
    <location>
        <begin position="1"/>
        <end position="65"/>
    </location>
</feature>
<feature type="domain" description="GAG-pre-integrase" evidence="1">
    <location>
        <begin position="97"/>
        <end position="147"/>
    </location>
</feature>
<reference evidence="3 4" key="1">
    <citation type="journal article" date="2017" name="Nature">
        <title>The Apostasia genome and the evolution of orchids.</title>
        <authorList>
            <person name="Zhang G.Q."/>
            <person name="Liu K.W."/>
            <person name="Li Z."/>
            <person name="Lohaus R."/>
            <person name="Hsiao Y.Y."/>
            <person name="Niu S.C."/>
            <person name="Wang J.Y."/>
            <person name="Lin Y.C."/>
            <person name="Xu Q."/>
            <person name="Chen L.J."/>
            <person name="Yoshida K."/>
            <person name="Fujiwara S."/>
            <person name="Wang Z.W."/>
            <person name="Zhang Y.Q."/>
            <person name="Mitsuda N."/>
            <person name="Wang M."/>
            <person name="Liu G.H."/>
            <person name="Pecoraro L."/>
            <person name="Huang H.X."/>
            <person name="Xiao X.J."/>
            <person name="Lin M."/>
            <person name="Wu X.Y."/>
            <person name="Wu W.L."/>
            <person name="Chen Y.Y."/>
            <person name="Chang S.B."/>
            <person name="Sakamoto S."/>
            <person name="Ohme-Takagi M."/>
            <person name="Yagi M."/>
            <person name="Zeng S.J."/>
            <person name="Shen C.Y."/>
            <person name="Yeh C.M."/>
            <person name="Luo Y.B."/>
            <person name="Tsai W.C."/>
            <person name="Van de Peer Y."/>
            <person name="Liu Z.J."/>
        </authorList>
    </citation>
    <scope>NUCLEOTIDE SEQUENCE [LARGE SCALE GENOMIC DNA]</scope>
    <source>
        <strain evidence="4">cv. Shenzhen</strain>
        <tissue evidence="3">Stem</tissue>
    </source>
</reference>
<protein>
    <submittedName>
        <fullName evidence="3">Uncharacterized protein</fullName>
    </submittedName>
</protein>
<dbReference type="Pfam" id="PF13976">
    <property type="entry name" value="gag_pre-integrs"/>
    <property type="match status" value="1"/>
</dbReference>
<gene>
    <name evidence="3" type="ORF">AXF42_Ash007300</name>
</gene>
<evidence type="ECO:0000313" key="3">
    <source>
        <dbReference type="EMBL" id="PKA64555.1"/>
    </source>
</evidence>
<dbReference type="OrthoDB" id="687178at2759"/>
<evidence type="ECO:0000313" key="4">
    <source>
        <dbReference type="Proteomes" id="UP000236161"/>
    </source>
</evidence>
<evidence type="ECO:0000259" key="2">
    <source>
        <dbReference type="Pfam" id="PF22936"/>
    </source>
</evidence>
<dbReference type="EMBL" id="KZ451903">
    <property type="protein sequence ID" value="PKA64555.1"/>
    <property type="molecule type" value="Genomic_DNA"/>
</dbReference>
<dbReference type="InterPro" id="IPR054722">
    <property type="entry name" value="PolX-like_BBD"/>
</dbReference>
<proteinExistence type="predicted"/>
<dbReference type="Pfam" id="PF22936">
    <property type="entry name" value="Pol_BBD"/>
    <property type="match status" value="1"/>
</dbReference>
<dbReference type="Proteomes" id="UP000236161">
    <property type="component" value="Unassembled WGS sequence"/>
</dbReference>